<evidence type="ECO:0000259" key="6">
    <source>
        <dbReference type="Pfam" id="PF03936"/>
    </source>
</evidence>
<evidence type="ECO:0000313" key="8">
    <source>
        <dbReference type="Proteomes" id="UP001603857"/>
    </source>
</evidence>
<accession>A0ABD1M0J0</accession>
<dbReference type="Gene3D" id="1.10.600.10">
    <property type="entry name" value="Farnesyl Diphosphate Synthase"/>
    <property type="match status" value="1"/>
</dbReference>
<dbReference type="InterPro" id="IPR008949">
    <property type="entry name" value="Isoprenoid_synthase_dom_sf"/>
</dbReference>
<dbReference type="Pfam" id="PF03936">
    <property type="entry name" value="Terpene_synth_C"/>
    <property type="match status" value="1"/>
</dbReference>
<dbReference type="Proteomes" id="UP001603857">
    <property type="component" value="Unassembled WGS sequence"/>
</dbReference>
<evidence type="ECO:0000259" key="5">
    <source>
        <dbReference type="Pfam" id="PF01397"/>
    </source>
</evidence>
<keyword evidence="3" id="KW-0460">Magnesium</keyword>
<dbReference type="GO" id="GO:0046872">
    <property type="term" value="F:metal ion binding"/>
    <property type="evidence" value="ECO:0007669"/>
    <property type="project" value="UniProtKB-KW"/>
</dbReference>
<dbReference type="Pfam" id="PF01397">
    <property type="entry name" value="Terpene_synth"/>
    <property type="match status" value="1"/>
</dbReference>
<evidence type="ECO:0000256" key="2">
    <source>
        <dbReference type="ARBA" id="ARBA00022723"/>
    </source>
</evidence>
<dbReference type="CDD" id="cd00684">
    <property type="entry name" value="Terpene_cyclase_plant_C1"/>
    <property type="match status" value="1"/>
</dbReference>
<comment type="cofactor">
    <cofactor evidence="1">
        <name>Mg(2+)</name>
        <dbReference type="ChEBI" id="CHEBI:18420"/>
    </cofactor>
</comment>
<dbReference type="InterPro" id="IPR034741">
    <property type="entry name" value="Terpene_cyclase-like_1_C"/>
</dbReference>
<gene>
    <name evidence="7" type="ORF">Fmac_022735</name>
</gene>
<dbReference type="SUPFAM" id="SSF48239">
    <property type="entry name" value="Terpenoid cyclases/Protein prenyltransferases"/>
    <property type="match status" value="1"/>
</dbReference>
<evidence type="ECO:0000313" key="7">
    <source>
        <dbReference type="EMBL" id="KAL2329308.1"/>
    </source>
</evidence>
<organism evidence="7 8">
    <name type="scientific">Flemingia macrophylla</name>
    <dbReference type="NCBI Taxonomy" id="520843"/>
    <lineage>
        <taxon>Eukaryota</taxon>
        <taxon>Viridiplantae</taxon>
        <taxon>Streptophyta</taxon>
        <taxon>Embryophyta</taxon>
        <taxon>Tracheophyta</taxon>
        <taxon>Spermatophyta</taxon>
        <taxon>Magnoliopsida</taxon>
        <taxon>eudicotyledons</taxon>
        <taxon>Gunneridae</taxon>
        <taxon>Pentapetalae</taxon>
        <taxon>rosids</taxon>
        <taxon>fabids</taxon>
        <taxon>Fabales</taxon>
        <taxon>Fabaceae</taxon>
        <taxon>Papilionoideae</taxon>
        <taxon>50 kb inversion clade</taxon>
        <taxon>NPAAA clade</taxon>
        <taxon>indigoferoid/millettioid clade</taxon>
        <taxon>Phaseoleae</taxon>
        <taxon>Flemingia</taxon>
    </lineage>
</organism>
<dbReference type="PANTHER" id="PTHR31225">
    <property type="entry name" value="OS04G0344100 PROTEIN-RELATED"/>
    <property type="match status" value="1"/>
</dbReference>
<comment type="caution">
    <text evidence="7">The sequence shown here is derived from an EMBL/GenBank/DDBJ whole genome shotgun (WGS) entry which is preliminary data.</text>
</comment>
<sequence>MTKSNVNVIPSSQNAIAVAHNKRRSANYKPNIWKYQFLQSLTSKYHEEEYFMQLTKLMMEVKHLFVQEASVLKKLELADWIQKLGLANYFQKEIKEFLESILVRVQNRNINPSVEQNLHVSALSFKLLRQHGYPVLSDTLSSFLDGKGEVIRKDLYVGDDAKDVVELLEASHLGLEGEFFFDRAKTCAINSLKDASININQTPDVAIERMAHALELPSHWRVPWFDVKWHVEQYKRERNMHPILLELAKLNFNMIQATLQSEVKELSRWWENLGIKKELSFARNRLVESFMCAAGVAFEPKYKSVRKWLTKVIILVIVIDDVYDIHASFEELMPFTMAIERWDDRELEELPDYMRICINALKNVTDEIAYDIGGQNNFHLVLPYLKKAWIEFCKALFMEAKWYNKEYIPSLQEYLSNAWVSSSGPLILLHSYFATVHQATNANHEIDDFLHTQEDLVFNVSLIIRLSNDLGTTVAERERGDAASSILCYMNEMGASEEKARNYIQDMINKAWKKINGHCLSQVASVEPFLTQAVNAARVAHTLYQNGDGFGMQDRDIKEYILSLLVQSL</sequence>
<feature type="domain" description="Terpene synthase N-terminal" evidence="5">
    <location>
        <begin position="32"/>
        <end position="203"/>
    </location>
</feature>
<dbReference type="EMBL" id="JBGMDY010000007">
    <property type="protein sequence ID" value="KAL2329308.1"/>
    <property type="molecule type" value="Genomic_DNA"/>
</dbReference>
<evidence type="ECO:0000256" key="3">
    <source>
        <dbReference type="ARBA" id="ARBA00022842"/>
    </source>
</evidence>
<name>A0ABD1M0J0_9FABA</name>
<dbReference type="PANTHER" id="PTHR31225:SF94">
    <property type="entry name" value="ALPHA-FARNESENE SYNTHASE"/>
    <property type="match status" value="1"/>
</dbReference>
<dbReference type="InterPro" id="IPR005630">
    <property type="entry name" value="Terpene_synthase_metal-bd"/>
</dbReference>
<keyword evidence="4" id="KW-0456">Lyase</keyword>
<proteinExistence type="predicted"/>
<keyword evidence="2" id="KW-0479">Metal-binding</keyword>
<dbReference type="AlphaFoldDB" id="A0ABD1M0J0"/>
<reference evidence="7 8" key="1">
    <citation type="submission" date="2024-08" db="EMBL/GenBank/DDBJ databases">
        <title>Insights into the chromosomal genome structure of Flemingia macrophylla.</title>
        <authorList>
            <person name="Ding Y."/>
            <person name="Zhao Y."/>
            <person name="Bi W."/>
            <person name="Wu M."/>
            <person name="Zhao G."/>
            <person name="Gong Y."/>
            <person name="Li W."/>
            <person name="Zhang P."/>
        </authorList>
    </citation>
    <scope>NUCLEOTIDE SEQUENCE [LARGE SCALE GENOMIC DNA]</scope>
    <source>
        <strain evidence="7">DYQJB</strain>
        <tissue evidence="7">Leaf</tissue>
    </source>
</reference>
<dbReference type="Gene3D" id="1.50.10.130">
    <property type="entry name" value="Terpene synthase, N-terminal domain"/>
    <property type="match status" value="1"/>
</dbReference>
<dbReference type="InterPro" id="IPR044814">
    <property type="entry name" value="Terpene_cyclase_plant_C1"/>
</dbReference>
<dbReference type="FunFam" id="1.10.600.10:FF:000007">
    <property type="entry name" value="Isoprene synthase, chloroplastic"/>
    <property type="match status" value="1"/>
</dbReference>
<dbReference type="InterPro" id="IPR001906">
    <property type="entry name" value="Terpene_synth_N"/>
</dbReference>
<evidence type="ECO:0000256" key="1">
    <source>
        <dbReference type="ARBA" id="ARBA00001946"/>
    </source>
</evidence>
<keyword evidence="8" id="KW-1185">Reference proteome</keyword>
<dbReference type="SFLD" id="SFLDS00005">
    <property type="entry name" value="Isoprenoid_Synthase_Type_I"/>
    <property type="match status" value="1"/>
</dbReference>
<dbReference type="InterPro" id="IPR050148">
    <property type="entry name" value="Terpene_synthase-like"/>
</dbReference>
<protein>
    <submittedName>
        <fullName evidence="7">Uncharacterized protein</fullName>
    </submittedName>
</protein>
<dbReference type="InterPro" id="IPR008930">
    <property type="entry name" value="Terpenoid_cyclase/PrenylTrfase"/>
</dbReference>
<dbReference type="SFLD" id="SFLDG01019">
    <property type="entry name" value="Terpene_Cyclase_Like_1_C_Termi"/>
    <property type="match status" value="1"/>
</dbReference>
<dbReference type="GO" id="GO:0016829">
    <property type="term" value="F:lyase activity"/>
    <property type="evidence" value="ECO:0007669"/>
    <property type="project" value="UniProtKB-KW"/>
</dbReference>
<dbReference type="InterPro" id="IPR036965">
    <property type="entry name" value="Terpene_synth_N_sf"/>
</dbReference>
<evidence type="ECO:0000256" key="4">
    <source>
        <dbReference type="ARBA" id="ARBA00023239"/>
    </source>
</evidence>
<feature type="domain" description="Terpene synthase metal-binding" evidence="6">
    <location>
        <begin position="272"/>
        <end position="514"/>
    </location>
</feature>
<dbReference type="SUPFAM" id="SSF48576">
    <property type="entry name" value="Terpenoid synthases"/>
    <property type="match status" value="1"/>
</dbReference>